<evidence type="ECO:0000313" key="2">
    <source>
        <dbReference type="Proteomes" id="UP000799118"/>
    </source>
</evidence>
<name>A0A6A4GSI9_9AGAR</name>
<gene>
    <name evidence="1" type="ORF">BT96DRAFT_443223</name>
</gene>
<sequence>MHPLSSPRIARHSCCGHHGRVGKNDRDGDSEHHDILYVLMIYICATHYVGVKPVQPRSKQREIDRKLIMGIDQCQLIDDLGWTFEVTGLGEAISNTLNTL</sequence>
<organism evidence="1 2">
    <name type="scientific">Gymnopus androsaceus JB14</name>
    <dbReference type="NCBI Taxonomy" id="1447944"/>
    <lineage>
        <taxon>Eukaryota</taxon>
        <taxon>Fungi</taxon>
        <taxon>Dikarya</taxon>
        <taxon>Basidiomycota</taxon>
        <taxon>Agaricomycotina</taxon>
        <taxon>Agaricomycetes</taxon>
        <taxon>Agaricomycetidae</taxon>
        <taxon>Agaricales</taxon>
        <taxon>Marasmiineae</taxon>
        <taxon>Omphalotaceae</taxon>
        <taxon>Gymnopus</taxon>
    </lineage>
</organism>
<dbReference type="AlphaFoldDB" id="A0A6A4GSI9"/>
<accession>A0A6A4GSI9</accession>
<dbReference type="EMBL" id="ML769759">
    <property type="protein sequence ID" value="KAE9388137.1"/>
    <property type="molecule type" value="Genomic_DNA"/>
</dbReference>
<dbReference type="Proteomes" id="UP000799118">
    <property type="component" value="Unassembled WGS sequence"/>
</dbReference>
<reference evidence="1" key="1">
    <citation type="journal article" date="2019" name="Environ. Microbiol.">
        <title>Fungal ecological strategies reflected in gene transcription - a case study of two litter decomposers.</title>
        <authorList>
            <person name="Barbi F."/>
            <person name="Kohler A."/>
            <person name="Barry K."/>
            <person name="Baskaran P."/>
            <person name="Daum C."/>
            <person name="Fauchery L."/>
            <person name="Ihrmark K."/>
            <person name="Kuo A."/>
            <person name="LaButti K."/>
            <person name="Lipzen A."/>
            <person name="Morin E."/>
            <person name="Grigoriev I.V."/>
            <person name="Henrissat B."/>
            <person name="Lindahl B."/>
            <person name="Martin F."/>
        </authorList>
    </citation>
    <scope>NUCLEOTIDE SEQUENCE</scope>
    <source>
        <strain evidence="1">JB14</strain>
    </source>
</reference>
<keyword evidence="2" id="KW-1185">Reference proteome</keyword>
<evidence type="ECO:0000313" key="1">
    <source>
        <dbReference type="EMBL" id="KAE9388137.1"/>
    </source>
</evidence>
<proteinExistence type="predicted"/>
<protein>
    <submittedName>
        <fullName evidence="1">Uncharacterized protein</fullName>
    </submittedName>
</protein>